<sequence length="164" mass="18464">MADLPAFVRRPSTVFALPNPYLLCSSPTAFRLHHCRGSDLHSSRTVVLVRWSSKPESPSTRKGNQRCTSLVIGGVREGYGYRDWRSTWQLNDAVYPHPAPNTASIQVERRVLMGIAIEDLFHLPLADSLHAEWTVDAAELDAQCLDHWRVDVCGRMVMLAHAKM</sequence>
<gene>
    <name evidence="1" type="ORF">D9613_010364</name>
</gene>
<organism evidence="1 2">
    <name type="scientific">Agrocybe pediades</name>
    <dbReference type="NCBI Taxonomy" id="84607"/>
    <lineage>
        <taxon>Eukaryota</taxon>
        <taxon>Fungi</taxon>
        <taxon>Dikarya</taxon>
        <taxon>Basidiomycota</taxon>
        <taxon>Agaricomycotina</taxon>
        <taxon>Agaricomycetes</taxon>
        <taxon>Agaricomycetidae</taxon>
        <taxon>Agaricales</taxon>
        <taxon>Agaricineae</taxon>
        <taxon>Strophariaceae</taxon>
        <taxon>Agrocybe</taxon>
    </lineage>
</organism>
<name>A0A8H4QFU1_9AGAR</name>
<comment type="caution">
    <text evidence="1">The sequence shown here is derived from an EMBL/GenBank/DDBJ whole genome shotgun (WGS) entry which is preliminary data.</text>
</comment>
<evidence type="ECO:0000313" key="2">
    <source>
        <dbReference type="Proteomes" id="UP000521872"/>
    </source>
</evidence>
<dbReference type="AlphaFoldDB" id="A0A8H4QFU1"/>
<reference evidence="1 2" key="1">
    <citation type="submission" date="2019-12" db="EMBL/GenBank/DDBJ databases">
        <authorList>
            <person name="Floudas D."/>
            <person name="Bentzer J."/>
            <person name="Ahren D."/>
            <person name="Johansson T."/>
            <person name="Persson P."/>
            <person name="Tunlid A."/>
        </authorList>
    </citation>
    <scope>NUCLEOTIDE SEQUENCE [LARGE SCALE GENOMIC DNA]</scope>
    <source>
        <strain evidence="1 2">CBS 102.39</strain>
    </source>
</reference>
<keyword evidence="2" id="KW-1185">Reference proteome</keyword>
<evidence type="ECO:0000313" key="1">
    <source>
        <dbReference type="EMBL" id="KAF4610194.1"/>
    </source>
</evidence>
<dbReference type="EMBL" id="JAACJL010000059">
    <property type="protein sequence ID" value="KAF4610194.1"/>
    <property type="molecule type" value="Genomic_DNA"/>
</dbReference>
<accession>A0A8H4QFU1</accession>
<dbReference type="Proteomes" id="UP000521872">
    <property type="component" value="Unassembled WGS sequence"/>
</dbReference>
<proteinExistence type="predicted"/>
<protein>
    <submittedName>
        <fullName evidence="1">Uncharacterized protein</fullName>
    </submittedName>
</protein>